<sequence length="106" mass="11049">MPRARKQLRFPISPVPQPRACVCIAVCGERRCSSAGRLHPARNATGFHGRYVCGRGRGPLPGCSVPFLASLESPQPVTGGTTAVLGLGVAASLGLSVTSRFQLFGC</sequence>
<reference evidence="1 2" key="1">
    <citation type="submission" date="2018-12" db="EMBL/GenBank/DDBJ databases">
        <title>Genome sequence and assembly of Colletotrichum trifolii.</title>
        <authorList>
            <person name="Gan P."/>
            <person name="Shirasu K."/>
        </authorList>
    </citation>
    <scope>NUCLEOTIDE SEQUENCE [LARGE SCALE GENOMIC DNA]</scope>
    <source>
        <strain evidence="1 2">543-2</strain>
    </source>
</reference>
<organism evidence="1 2">
    <name type="scientific">Colletotrichum trifolii</name>
    <dbReference type="NCBI Taxonomy" id="5466"/>
    <lineage>
        <taxon>Eukaryota</taxon>
        <taxon>Fungi</taxon>
        <taxon>Dikarya</taxon>
        <taxon>Ascomycota</taxon>
        <taxon>Pezizomycotina</taxon>
        <taxon>Sordariomycetes</taxon>
        <taxon>Hypocreomycetidae</taxon>
        <taxon>Glomerellales</taxon>
        <taxon>Glomerellaceae</taxon>
        <taxon>Colletotrichum</taxon>
        <taxon>Colletotrichum orbiculare species complex</taxon>
    </lineage>
</organism>
<protein>
    <submittedName>
        <fullName evidence="1">Uncharacterized protein</fullName>
    </submittedName>
</protein>
<comment type="caution">
    <text evidence="1">The sequence shown here is derived from an EMBL/GenBank/DDBJ whole genome shotgun (WGS) entry which is preliminary data.</text>
</comment>
<evidence type="ECO:0000313" key="1">
    <source>
        <dbReference type="EMBL" id="TDZ72032.1"/>
    </source>
</evidence>
<accession>A0A4R8RSR7</accession>
<gene>
    <name evidence="1" type="ORF">CTRI78_v001521</name>
</gene>
<dbReference type="EMBL" id="RYZW01000008">
    <property type="protein sequence ID" value="TDZ72032.1"/>
    <property type="molecule type" value="Genomic_DNA"/>
</dbReference>
<name>A0A4R8RSR7_COLTR</name>
<dbReference type="AlphaFoldDB" id="A0A4R8RSR7"/>
<proteinExistence type="predicted"/>
<keyword evidence="2" id="KW-1185">Reference proteome</keyword>
<evidence type="ECO:0000313" key="2">
    <source>
        <dbReference type="Proteomes" id="UP000295703"/>
    </source>
</evidence>
<dbReference type="Proteomes" id="UP000295703">
    <property type="component" value="Unassembled WGS sequence"/>
</dbReference>